<dbReference type="Gene3D" id="1.20.225.20">
    <property type="entry name" value="Ub domain-containing protein, DC-UbP/UBTD2, N-terminal domain"/>
    <property type="match status" value="1"/>
</dbReference>
<dbReference type="InterPro" id="IPR032752">
    <property type="entry name" value="DC-UbP/UBTD2_N"/>
</dbReference>
<sequence length="105" mass="12386">MEKNIFKIPLWESNPPITKEQYKLLKLDFFQTAHIFGGSKEIWKTIQASLEMEDKNKAQLILEAADIKIPQNILECYDSKGYKYEIPPYLISEPINLIKEKKKRK</sequence>
<evidence type="ECO:0000313" key="3">
    <source>
        <dbReference type="Proteomes" id="UP001149090"/>
    </source>
</evidence>
<dbReference type="EMBL" id="JAPDFW010000069">
    <property type="protein sequence ID" value="KAJ5074630.1"/>
    <property type="molecule type" value="Genomic_DNA"/>
</dbReference>
<dbReference type="AlphaFoldDB" id="A0A9Q0LP01"/>
<dbReference type="InterPro" id="IPR039869">
    <property type="entry name" value="UBTD1/2"/>
</dbReference>
<keyword evidence="3" id="KW-1185">Reference proteome</keyword>
<dbReference type="Pfam" id="PF16455">
    <property type="entry name" value="UBD"/>
    <property type="match status" value="1"/>
</dbReference>
<name>A0A9Q0LP01_ANAIG</name>
<feature type="domain" description="DC-UbP/UBTD2 N-terminal" evidence="1">
    <location>
        <begin position="4"/>
        <end position="100"/>
    </location>
</feature>
<comment type="caution">
    <text evidence="2">The sequence shown here is derived from an EMBL/GenBank/DDBJ whole genome shotgun (WGS) entry which is preliminary data.</text>
</comment>
<dbReference type="OrthoDB" id="1640476at2759"/>
<dbReference type="PANTHER" id="PTHR13609">
    <property type="entry name" value="UBIQUITIN DOMAIN CONTAINING 1 PROTEIN-RELATED"/>
    <property type="match status" value="1"/>
</dbReference>
<proteinExistence type="predicted"/>
<evidence type="ECO:0000259" key="1">
    <source>
        <dbReference type="Pfam" id="PF16455"/>
    </source>
</evidence>
<reference evidence="2" key="1">
    <citation type="submission" date="2022-10" db="EMBL/GenBank/DDBJ databases">
        <title>Novel sulphate-reducing endosymbionts in the free-living metamonad Anaeramoeba.</title>
        <authorList>
            <person name="Jerlstrom-Hultqvist J."/>
            <person name="Cepicka I."/>
            <person name="Gallot-Lavallee L."/>
            <person name="Salas-Leiva D."/>
            <person name="Curtis B.A."/>
            <person name="Zahonova K."/>
            <person name="Pipaliya S."/>
            <person name="Dacks J."/>
            <person name="Roger A.J."/>
        </authorList>
    </citation>
    <scope>NUCLEOTIDE SEQUENCE</scope>
    <source>
        <strain evidence="2">BMAN</strain>
    </source>
</reference>
<dbReference type="OMA" id="PINMIHE"/>
<evidence type="ECO:0000313" key="2">
    <source>
        <dbReference type="EMBL" id="KAJ5074630.1"/>
    </source>
</evidence>
<organism evidence="2 3">
    <name type="scientific">Anaeramoeba ignava</name>
    <name type="common">Anaerobic marine amoeba</name>
    <dbReference type="NCBI Taxonomy" id="1746090"/>
    <lineage>
        <taxon>Eukaryota</taxon>
        <taxon>Metamonada</taxon>
        <taxon>Anaeramoebidae</taxon>
        <taxon>Anaeramoeba</taxon>
    </lineage>
</organism>
<gene>
    <name evidence="2" type="ORF">M0811_07985</name>
</gene>
<protein>
    <submittedName>
        <fullName evidence="2">Ubiquitin domain containing 1 protein-related</fullName>
    </submittedName>
</protein>
<dbReference type="Proteomes" id="UP001149090">
    <property type="component" value="Unassembled WGS sequence"/>
</dbReference>
<accession>A0A9Q0LP01</accession>
<dbReference type="InterPro" id="IPR038169">
    <property type="entry name" value="DC-UbP/UBTD2_N_sf"/>
</dbReference>